<dbReference type="InterPro" id="IPR051343">
    <property type="entry name" value="G-type_lectin_kinases/EP1-like"/>
</dbReference>
<evidence type="ECO:0000256" key="19">
    <source>
        <dbReference type="PROSITE-ProRule" id="PRU10141"/>
    </source>
</evidence>
<dbReference type="InterPro" id="IPR011009">
    <property type="entry name" value="Kinase-like_dom_sf"/>
</dbReference>
<dbReference type="PROSITE" id="PS50927">
    <property type="entry name" value="BULB_LECTIN"/>
    <property type="match status" value="1"/>
</dbReference>
<dbReference type="InterPro" id="IPR008271">
    <property type="entry name" value="Ser/Thr_kinase_AS"/>
</dbReference>
<evidence type="ECO:0000313" key="24">
    <source>
        <dbReference type="EMBL" id="PWA46624.1"/>
    </source>
</evidence>
<feature type="domain" description="Bulb-type lectin" evidence="23">
    <location>
        <begin position="24"/>
        <end position="143"/>
    </location>
</feature>
<dbReference type="Gene3D" id="2.90.10.10">
    <property type="entry name" value="Bulb-type lectin domain"/>
    <property type="match status" value="2"/>
</dbReference>
<evidence type="ECO:0000256" key="21">
    <source>
        <dbReference type="SAM" id="SignalP"/>
    </source>
</evidence>
<dbReference type="InterPro" id="IPR000719">
    <property type="entry name" value="Prot_kinase_dom"/>
</dbReference>
<dbReference type="FunFam" id="3.30.200.20:FF:000059">
    <property type="entry name" value="S-receptor-like serine/threonine-protein kinase"/>
    <property type="match status" value="1"/>
</dbReference>
<evidence type="ECO:0000256" key="15">
    <source>
        <dbReference type="ARBA" id="ARBA00023180"/>
    </source>
</evidence>
<keyword evidence="4 18" id="KW-0808">Transferase</keyword>
<dbReference type="OrthoDB" id="1668230at2759"/>
<dbReference type="SMART" id="SM00220">
    <property type="entry name" value="S_TKc"/>
    <property type="match status" value="1"/>
</dbReference>
<dbReference type="FunFam" id="1.10.510.10:FF:000237">
    <property type="entry name" value="G-type lectin S-receptor-like serine/threonine-protein kinase"/>
    <property type="match status" value="1"/>
</dbReference>
<dbReference type="SMART" id="SM00108">
    <property type="entry name" value="B_lectin"/>
    <property type="match status" value="1"/>
</dbReference>
<evidence type="ECO:0000256" key="6">
    <source>
        <dbReference type="ARBA" id="ARBA00022729"/>
    </source>
</evidence>
<evidence type="ECO:0000256" key="20">
    <source>
        <dbReference type="SAM" id="Phobius"/>
    </source>
</evidence>
<sequence>MASLLMIAYIFLQFIQTRVDGGSDHSIAKGSTLVAGAQSPDAWYSTSNLFAFGFYPQDTGYVVAIWLVITDEKTVVWTASRDAPPVPPNATLELTHKGELVLVSERIGVHNTIAANVSSAVMKDDGNFILYNDSMGVVWQSFDHPTDTLLQHQSLYGGMELVSSVSNNNYSSGRFRIKMMMEGNLCMFPINTADKVVNSYWTAEIYKQYALKIYLYLNDTGLMLINGNNSDTFETLYTLPPYTVISRATLGDDGIFRLYSYDSTNSPSSVVWKTPDHPCDVKNFCGFNSYCIKNDEQPNCVCVPGSDFIDPDREYIGCGRNFANAWCKSGKENMTYYNMVAKKQLGWGDHPYYKDITDSKEDCSKSCLEDCDCDASVFKYGYCEKHTYPLRYVMKDYSDTTSTCFFKTGTISFNSQENATSAKPPQRVKTVLTTSRKTWVLVLVLCIGFSIYSCISLGLSGFFLFKHRLLKYKRLLETRTLGLAEDLILRSYTYNELRRATRGFKQELGRGSFGTVYKGSFYKGKKTVAVKRLEKLVDEGEKEFRAEMQVIGKTHHRNLVRLLGYCAEGKTERLLVYEYMSNGTLADRLFKSDRLPDLSERVQIALDVARGILYLHEECETPIIHCDIKPQNILMDDFWTAKISDFGLAKLLNPDQTKTFTMVRGTRGYVAPEWQKNNPISVKVDIFSYGIVLLEIICCRRNLEYQVSNTEVIVLSTWVYKCFERGQLNLLVDHEEAEYKTLERLVKVGLWCIQDEPALRPSMKCVLLMLEGITDIATPPRPTSTW</sequence>
<keyword evidence="8 18" id="KW-0547">Nucleotide-binding</keyword>
<evidence type="ECO:0000259" key="23">
    <source>
        <dbReference type="PROSITE" id="PS50927"/>
    </source>
</evidence>
<reference evidence="24 25" key="1">
    <citation type="journal article" date="2018" name="Mol. Plant">
        <title>The genome of Artemisia annua provides insight into the evolution of Asteraceae family and artemisinin biosynthesis.</title>
        <authorList>
            <person name="Shen Q."/>
            <person name="Zhang L."/>
            <person name="Liao Z."/>
            <person name="Wang S."/>
            <person name="Yan T."/>
            <person name="Shi P."/>
            <person name="Liu M."/>
            <person name="Fu X."/>
            <person name="Pan Q."/>
            <person name="Wang Y."/>
            <person name="Lv Z."/>
            <person name="Lu X."/>
            <person name="Zhang F."/>
            <person name="Jiang W."/>
            <person name="Ma Y."/>
            <person name="Chen M."/>
            <person name="Hao X."/>
            <person name="Li L."/>
            <person name="Tang Y."/>
            <person name="Lv G."/>
            <person name="Zhou Y."/>
            <person name="Sun X."/>
            <person name="Brodelius P.E."/>
            <person name="Rose J.K.C."/>
            <person name="Tang K."/>
        </authorList>
    </citation>
    <scope>NUCLEOTIDE SEQUENCE [LARGE SCALE GENOMIC DNA]</scope>
    <source>
        <strain evidence="25">cv. Huhao1</strain>
        <tissue evidence="24">Leaf</tissue>
    </source>
</reference>
<keyword evidence="12 20" id="KW-0472">Membrane</keyword>
<keyword evidence="10 18" id="KW-0067">ATP-binding</keyword>
<evidence type="ECO:0000256" key="4">
    <source>
        <dbReference type="ARBA" id="ARBA00022679"/>
    </source>
</evidence>
<dbReference type="InterPro" id="IPR000858">
    <property type="entry name" value="S_locus_glycoprot_dom"/>
</dbReference>
<evidence type="ECO:0000256" key="2">
    <source>
        <dbReference type="ARBA" id="ARBA00022527"/>
    </source>
</evidence>
<feature type="transmembrane region" description="Helical" evidence="20">
    <location>
        <begin position="439"/>
        <end position="465"/>
    </location>
</feature>
<dbReference type="GO" id="GO:0016020">
    <property type="term" value="C:membrane"/>
    <property type="evidence" value="ECO:0007669"/>
    <property type="project" value="UniProtKB-SubCell"/>
</dbReference>
<dbReference type="GO" id="GO:0048544">
    <property type="term" value="P:recognition of pollen"/>
    <property type="evidence" value="ECO:0007669"/>
    <property type="project" value="InterPro"/>
</dbReference>
<evidence type="ECO:0000256" key="16">
    <source>
        <dbReference type="ARBA" id="ARBA00047899"/>
    </source>
</evidence>
<feature type="binding site" evidence="19">
    <location>
        <position position="531"/>
    </location>
    <ligand>
        <name>ATP</name>
        <dbReference type="ChEBI" id="CHEBI:30616"/>
    </ligand>
</feature>
<gene>
    <name evidence="24" type="ORF">CTI12_AA506310</name>
</gene>
<dbReference type="Pfam" id="PF00069">
    <property type="entry name" value="Pkinase"/>
    <property type="match status" value="1"/>
</dbReference>
<comment type="caution">
    <text evidence="24">The sequence shown here is derived from an EMBL/GenBank/DDBJ whole genome shotgun (WGS) entry which is preliminary data.</text>
</comment>
<dbReference type="PIRSF" id="PIRSF000641">
    <property type="entry name" value="SRK"/>
    <property type="match status" value="1"/>
</dbReference>
<dbReference type="CDD" id="cd00028">
    <property type="entry name" value="B_lectin"/>
    <property type="match status" value="1"/>
</dbReference>
<keyword evidence="25" id="KW-1185">Reference proteome</keyword>
<dbReference type="InterPro" id="IPR017441">
    <property type="entry name" value="Protein_kinase_ATP_BS"/>
</dbReference>
<name>A0A2U1LCA8_ARTAN</name>
<evidence type="ECO:0000256" key="17">
    <source>
        <dbReference type="ARBA" id="ARBA00048679"/>
    </source>
</evidence>
<dbReference type="EMBL" id="PKPP01010201">
    <property type="protein sequence ID" value="PWA46624.1"/>
    <property type="molecule type" value="Genomic_DNA"/>
</dbReference>
<evidence type="ECO:0000256" key="7">
    <source>
        <dbReference type="ARBA" id="ARBA00022734"/>
    </source>
</evidence>
<feature type="signal peptide" evidence="21">
    <location>
        <begin position="1"/>
        <end position="21"/>
    </location>
</feature>
<keyword evidence="14" id="KW-0675">Receptor</keyword>
<dbReference type="PANTHER" id="PTHR47976:SF27">
    <property type="entry name" value="RECEPTOR-LIKE SERINE_THREONINE-PROTEIN KINASE"/>
    <property type="match status" value="1"/>
</dbReference>
<protein>
    <recommendedName>
        <fullName evidence="18">Receptor-like serine/threonine-protein kinase</fullName>
        <ecNumber evidence="18">2.7.11.1</ecNumber>
    </recommendedName>
</protein>
<dbReference type="Gene3D" id="1.10.510.10">
    <property type="entry name" value="Transferase(Phosphotransferase) domain 1"/>
    <property type="match status" value="1"/>
</dbReference>
<dbReference type="EC" id="2.7.11.1" evidence="18"/>
<comment type="subcellular location">
    <subcellularLocation>
        <location evidence="1">Membrane</location>
        <topology evidence="1">Single-pass type I membrane protein</topology>
    </subcellularLocation>
</comment>
<proteinExistence type="inferred from homology"/>
<evidence type="ECO:0000256" key="12">
    <source>
        <dbReference type="ARBA" id="ARBA00023136"/>
    </source>
</evidence>
<keyword evidence="7" id="KW-0430">Lectin</keyword>
<evidence type="ECO:0000256" key="5">
    <source>
        <dbReference type="ARBA" id="ARBA00022692"/>
    </source>
</evidence>
<evidence type="ECO:0000256" key="10">
    <source>
        <dbReference type="ARBA" id="ARBA00022840"/>
    </source>
</evidence>
<dbReference type="SUPFAM" id="SSF56112">
    <property type="entry name" value="Protein kinase-like (PK-like)"/>
    <property type="match status" value="1"/>
</dbReference>
<dbReference type="InterPro" id="IPR024171">
    <property type="entry name" value="SRK-like_kinase"/>
</dbReference>
<dbReference type="AlphaFoldDB" id="A0A2U1LCA8"/>
<dbReference type="GO" id="GO:0030246">
    <property type="term" value="F:carbohydrate binding"/>
    <property type="evidence" value="ECO:0007669"/>
    <property type="project" value="UniProtKB-KW"/>
</dbReference>
<dbReference type="InterPro" id="IPR001480">
    <property type="entry name" value="Bulb-type_lectin_dom"/>
</dbReference>
<comment type="similarity">
    <text evidence="18">Belongs to the protein kinase superfamily. Ser/Thr protein kinase family.</text>
</comment>
<dbReference type="InterPro" id="IPR036426">
    <property type="entry name" value="Bulb-type_lectin_dom_sf"/>
</dbReference>
<dbReference type="PANTHER" id="PTHR47976">
    <property type="entry name" value="G-TYPE LECTIN S-RECEPTOR-LIKE SERINE/THREONINE-PROTEIN KINASE SD2-5"/>
    <property type="match status" value="1"/>
</dbReference>
<keyword evidence="6 21" id="KW-0732">Signal</keyword>
<evidence type="ECO:0000313" key="25">
    <source>
        <dbReference type="Proteomes" id="UP000245207"/>
    </source>
</evidence>
<evidence type="ECO:0000256" key="13">
    <source>
        <dbReference type="ARBA" id="ARBA00023157"/>
    </source>
</evidence>
<dbReference type="SUPFAM" id="SSF51110">
    <property type="entry name" value="alpha-D-mannose-specific plant lectins"/>
    <property type="match status" value="1"/>
</dbReference>
<evidence type="ECO:0000256" key="3">
    <source>
        <dbReference type="ARBA" id="ARBA00022536"/>
    </source>
</evidence>
<keyword evidence="5 20" id="KW-0812">Transmembrane</keyword>
<dbReference type="Proteomes" id="UP000245207">
    <property type="component" value="Unassembled WGS sequence"/>
</dbReference>
<keyword evidence="15" id="KW-0325">Glycoprotein</keyword>
<keyword evidence="3" id="KW-0245">EGF-like domain</keyword>
<keyword evidence="13" id="KW-1015">Disulfide bond</keyword>
<dbReference type="PROSITE" id="PS50011">
    <property type="entry name" value="PROTEIN_KINASE_DOM"/>
    <property type="match status" value="1"/>
</dbReference>
<dbReference type="PROSITE" id="PS00108">
    <property type="entry name" value="PROTEIN_KINASE_ST"/>
    <property type="match status" value="1"/>
</dbReference>
<dbReference type="PROSITE" id="PS00107">
    <property type="entry name" value="PROTEIN_KINASE_ATP"/>
    <property type="match status" value="1"/>
</dbReference>
<dbReference type="Gene3D" id="3.30.200.20">
    <property type="entry name" value="Phosphorylase Kinase, domain 1"/>
    <property type="match status" value="1"/>
</dbReference>
<comment type="catalytic activity">
    <reaction evidence="16 18">
        <text>L-threonyl-[protein] + ATP = O-phospho-L-threonyl-[protein] + ADP + H(+)</text>
        <dbReference type="Rhea" id="RHEA:46608"/>
        <dbReference type="Rhea" id="RHEA-COMP:11060"/>
        <dbReference type="Rhea" id="RHEA-COMP:11605"/>
        <dbReference type="ChEBI" id="CHEBI:15378"/>
        <dbReference type="ChEBI" id="CHEBI:30013"/>
        <dbReference type="ChEBI" id="CHEBI:30616"/>
        <dbReference type="ChEBI" id="CHEBI:61977"/>
        <dbReference type="ChEBI" id="CHEBI:456216"/>
        <dbReference type="EC" id="2.7.11.1"/>
    </reaction>
</comment>
<dbReference type="GO" id="GO:0106310">
    <property type="term" value="F:protein serine kinase activity"/>
    <property type="evidence" value="ECO:0007669"/>
    <property type="project" value="RHEA"/>
</dbReference>
<evidence type="ECO:0000259" key="22">
    <source>
        <dbReference type="PROSITE" id="PS50011"/>
    </source>
</evidence>
<evidence type="ECO:0000256" key="14">
    <source>
        <dbReference type="ARBA" id="ARBA00023170"/>
    </source>
</evidence>
<dbReference type="GO" id="GO:0005524">
    <property type="term" value="F:ATP binding"/>
    <property type="evidence" value="ECO:0007669"/>
    <property type="project" value="UniProtKB-UniRule"/>
</dbReference>
<keyword evidence="9 18" id="KW-0418">Kinase</keyword>
<evidence type="ECO:0000256" key="9">
    <source>
        <dbReference type="ARBA" id="ARBA00022777"/>
    </source>
</evidence>
<dbReference type="STRING" id="35608.A0A2U1LCA8"/>
<comment type="catalytic activity">
    <reaction evidence="17 18">
        <text>L-seryl-[protein] + ATP = O-phospho-L-seryl-[protein] + ADP + H(+)</text>
        <dbReference type="Rhea" id="RHEA:17989"/>
        <dbReference type="Rhea" id="RHEA-COMP:9863"/>
        <dbReference type="Rhea" id="RHEA-COMP:11604"/>
        <dbReference type="ChEBI" id="CHEBI:15378"/>
        <dbReference type="ChEBI" id="CHEBI:29999"/>
        <dbReference type="ChEBI" id="CHEBI:30616"/>
        <dbReference type="ChEBI" id="CHEBI:83421"/>
        <dbReference type="ChEBI" id="CHEBI:456216"/>
        <dbReference type="EC" id="2.7.11.1"/>
    </reaction>
</comment>
<evidence type="ECO:0000256" key="1">
    <source>
        <dbReference type="ARBA" id="ARBA00004479"/>
    </source>
</evidence>
<organism evidence="24 25">
    <name type="scientific">Artemisia annua</name>
    <name type="common">Sweet wormwood</name>
    <dbReference type="NCBI Taxonomy" id="35608"/>
    <lineage>
        <taxon>Eukaryota</taxon>
        <taxon>Viridiplantae</taxon>
        <taxon>Streptophyta</taxon>
        <taxon>Embryophyta</taxon>
        <taxon>Tracheophyta</taxon>
        <taxon>Spermatophyta</taxon>
        <taxon>Magnoliopsida</taxon>
        <taxon>eudicotyledons</taxon>
        <taxon>Gunneridae</taxon>
        <taxon>Pentapetalae</taxon>
        <taxon>asterids</taxon>
        <taxon>campanulids</taxon>
        <taxon>Asterales</taxon>
        <taxon>Asteraceae</taxon>
        <taxon>Asteroideae</taxon>
        <taxon>Anthemideae</taxon>
        <taxon>Artemisiinae</taxon>
        <taxon>Artemisia</taxon>
    </lineage>
</organism>
<feature type="chain" id="PRO_5015587774" description="Receptor-like serine/threonine-protein kinase" evidence="21">
    <location>
        <begin position="22"/>
        <end position="786"/>
    </location>
</feature>
<accession>A0A2U1LCA8</accession>
<dbReference type="GO" id="GO:0004674">
    <property type="term" value="F:protein serine/threonine kinase activity"/>
    <property type="evidence" value="ECO:0007669"/>
    <property type="project" value="UniProtKB-KW"/>
</dbReference>
<keyword evidence="11 20" id="KW-1133">Transmembrane helix</keyword>
<dbReference type="Pfam" id="PF01453">
    <property type="entry name" value="B_lectin"/>
    <property type="match status" value="1"/>
</dbReference>
<evidence type="ECO:0000256" key="11">
    <source>
        <dbReference type="ARBA" id="ARBA00022989"/>
    </source>
</evidence>
<keyword evidence="2 18" id="KW-0723">Serine/threonine-protein kinase</keyword>
<feature type="domain" description="Protein kinase" evidence="22">
    <location>
        <begin position="502"/>
        <end position="773"/>
    </location>
</feature>
<evidence type="ECO:0000256" key="8">
    <source>
        <dbReference type="ARBA" id="ARBA00022741"/>
    </source>
</evidence>
<evidence type="ECO:0000256" key="18">
    <source>
        <dbReference type="PIRNR" id="PIRNR000641"/>
    </source>
</evidence>
<dbReference type="CDD" id="cd14066">
    <property type="entry name" value="STKc_IRAK"/>
    <property type="match status" value="1"/>
</dbReference>
<dbReference type="Pfam" id="PF00954">
    <property type="entry name" value="S_locus_glycop"/>
    <property type="match status" value="1"/>
</dbReference>